<dbReference type="EMBL" id="CALNXJ010000091">
    <property type="protein sequence ID" value="CAH3163258.1"/>
    <property type="molecule type" value="Genomic_DNA"/>
</dbReference>
<keyword evidence="1" id="KW-0732">Signal</keyword>
<sequence>ECQNYQVLADASRNVNHGANPLLCDNHLTPNWYRFQGAAGVKMLSSCPKTSRCGTHATGWLSGDHPSVEEGKVTRKVCFSWSNCCTWSIDIKVMNCGDFYIYYIDGTPREHQCHLRYCGTA</sequence>
<name>A0AAU9XYI0_9CNID</name>
<reference evidence="4 5" key="1">
    <citation type="submission" date="2022-05" db="EMBL/GenBank/DDBJ databases">
        <authorList>
            <consortium name="Genoscope - CEA"/>
            <person name="William W."/>
        </authorList>
    </citation>
    <scope>NUCLEOTIDE SEQUENCE [LARGE SCALE GENOMIC DNA]</scope>
</reference>
<evidence type="ECO:0000259" key="3">
    <source>
        <dbReference type="Pfam" id="PF23283"/>
    </source>
</evidence>
<comment type="caution">
    <text evidence="4">The sequence shown here is derived from an EMBL/GenBank/DDBJ whole genome shotgun (WGS) entry which is preliminary data.</text>
</comment>
<dbReference type="AlphaFoldDB" id="A0AAU9XYI0"/>
<evidence type="ECO:0000313" key="5">
    <source>
        <dbReference type="Proteomes" id="UP001159428"/>
    </source>
</evidence>
<feature type="domain" description="UMOD/GP2/OIT3-like D8C" evidence="3">
    <location>
        <begin position="37"/>
        <end position="118"/>
    </location>
</feature>
<protein>
    <recommendedName>
        <fullName evidence="3">UMOD/GP2/OIT3-like D8C domain-containing protein</fullName>
    </recommendedName>
</protein>
<keyword evidence="5" id="KW-1185">Reference proteome</keyword>
<evidence type="ECO:0000256" key="1">
    <source>
        <dbReference type="ARBA" id="ARBA00022729"/>
    </source>
</evidence>
<dbReference type="InterPro" id="IPR057774">
    <property type="entry name" value="D8C_UMOD/GP2/OIT3-like"/>
</dbReference>
<accession>A0AAU9XYI0</accession>
<keyword evidence="2" id="KW-1015">Disulfide bond</keyword>
<evidence type="ECO:0000256" key="2">
    <source>
        <dbReference type="ARBA" id="ARBA00023157"/>
    </source>
</evidence>
<proteinExistence type="predicted"/>
<dbReference type="Pfam" id="PF23283">
    <property type="entry name" value="D8C_UMOD"/>
    <property type="match status" value="1"/>
</dbReference>
<gene>
    <name evidence="4" type="ORF">PMEA_00035482</name>
</gene>
<dbReference type="Proteomes" id="UP001159428">
    <property type="component" value="Unassembled WGS sequence"/>
</dbReference>
<dbReference type="PANTHER" id="PTHR36191:SF4">
    <property type="entry name" value="VWFD DOMAIN-CONTAINING PROTEIN"/>
    <property type="match status" value="1"/>
</dbReference>
<evidence type="ECO:0000313" key="4">
    <source>
        <dbReference type="EMBL" id="CAH3163258.1"/>
    </source>
</evidence>
<organism evidence="4 5">
    <name type="scientific">Pocillopora meandrina</name>
    <dbReference type="NCBI Taxonomy" id="46732"/>
    <lineage>
        <taxon>Eukaryota</taxon>
        <taxon>Metazoa</taxon>
        <taxon>Cnidaria</taxon>
        <taxon>Anthozoa</taxon>
        <taxon>Hexacorallia</taxon>
        <taxon>Scleractinia</taxon>
        <taxon>Astrocoeniina</taxon>
        <taxon>Pocilloporidae</taxon>
        <taxon>Pocillopora</taxon>
    </lineage>
</organism>
<dbReference type="PANTHER" id="PTHR36191">
    <property type="entry name" value="ENDO/EXONUCLEASE/PHOSPHATASE DOMAIN-CONTAINING PROTEIN-RELATED"/>
    <property type="match status" value="1"/>
</dbReference>
<feature type="non-terminal residue" evidence="4">
    <location>
        <position position="1"/>
    </location>
</feature>